<evidence type="ECO:0000256" key="1">
    <source>
        <dbReference type="ARBA" id="ARBA00005046"/>
    </source>
</evidence>
<comment type="similarity">
    <text evidence="3">In the C-terminal section; belongs to the MoeA family.</text>
</comment>
<dbReference type="InterPro" id="IPR001453">
    <property type="entry name" value="MoaB/Mog_dom"/>
</dbReference>
<comment type="pathway">
    <text evidence="1 5">Cofactor biosynthesis; molybdopterin biosynthesis.</text>
</comment>
<dbReference type="AlphaFoldDB" id="A0A1Y2CYA2"/>
<protein>
    <recommendedName>
        <fullName evidence="6">MoaB/Mog domain-containing protein</fullName>
    </recommendedName>
</protein>
<feature type="domain" description="MoaB/Mog" evidence="6">
    <location>
        <begin position="4"/>
        <end position="148"/>
    </location>
</feature>
<dbReference type="InterPro" id="IPR038987">
    <property type="entry name" value="MoeA-like"/>
</dbReference>
<dbReference type="GO" id="GO:0005829">
    <property type="term" value="C:cytosol"/>
    <property type="evidence" value="ECO:0007669"/>
    <property type="project" value="TreeGrafter"/>
</dbReference>
<evidence type="ECO:0000313" key="8">
    <source>
        <dbReference type="Proteomes" id="UP000193642"/>
    </source>
</evidence>
<dbReference type="InterPro" id="IPR036425">
    <property type="entry name" value="MoaB/Mog-like_dom_sf"/>
</dbReference>
<evidence type="ECO:0000313" key="7">
    <source>
        <dbReference type="EMBL" id="ORY52022.1"/>
    </source>
</evidence>
<dbReference type="SUPFAM" id="SSF63882">
    <property type="entry name" value="MoeA N-terminal region -like"/>
    <property type="match status" value="1"/>
</dbReference>
<dbReference type="PANTHER" id="PTHR10192">
    <property type="entry name" value="MOLYBDOPTERIN BIOSYNTHESIS PROTEIN"/>
    <property type="match status" value="1"/>
</dbReference>
<name>A0A1Y2CYA2_9FUNG</name>
<dbReference type="Pfam" id="PF03454">
    <property type="entry name" value="MoeA_C"/>
    <property type="match status" value="1"/>
</dbReference>
<dbReference type="STRING" id="329046.A0A1Y2CYA2"/>
<organism evidence="7 8">
    <name type="scientific">Rhizoclosmatium globosum</name>
    <dbReference type="NCBI Taxonomy" id="329046"/>
    <lineage>
        <taxon>Eukaryota</taxon>
        <taxon>Fungi</taxon>
        <taxon>Fungi incertae sedis</taxon>
        <taxon>Chytridiomycota</taxon>
        <taxon>Chytridiomycota incertae sedis</taxon>
        <taxon>Chytridiomycetes</taxon>
        <taxon>Chytridiales</taxon>
        <taxon>Chytriomycetaceae</taxon>
        <taxon>Rhizoclosmatium</taxon>
    </lineage>
</organism>
<evidence type="ECO:0000259" key="6">
    <source>
        <dbReference type="SMART" id="SM00852"/>
    </source>
</evidence>
<dbReference type="OrthoDB" id="4349954at2759"/>
<comment type="function">
    <text evidence="5">Catalyzes two steps in the biosynthesis of the molybdenum cofactor. In the first step, molybdopterin is adenylated. Subsequently, molybdate is inserted into adenylated molybdopterin and AMP is released.</text>
</comment>
<dbReference type="InterPro" id="IPR005110">
    <property type="entry name" value="MoeA_linker/N"/>
</dbReference>
<dbReference type="Gene3D" id="2.40.340.10">
    <property type="entry name" value="MoeA, C-terminal, domain IV"/>
    <property type="match status" value="1"/>
</dbReference>
<dbReference type="SUPFAM" id="SSF53218">
    <property type="entry name" value="Molybdenum cofactor biosynthesis proteins"/>
    <property type="match status" value="2"/>
</dbReference>
<keyword evidence="5" id="KW-0479">Metal-binding</keyword>
<comment type="catalytic activity">
    <reaction evidence="5">
        <text>molybdopterin + ATP + H(+) = adenylyl-molybdopterin + diphosphate</text>
        <dbReference type="Rhea" id="RHEA:31331"/>
        <dbReference type="ChEBI" id="CHEBI:15378"/>
        <dbReference type="ChEBI" id="CHEBI:30616"/>
        <dbReference type="ChEBI" id="CHEBI:33019"/>
        <dbReference type="ChEBI" id="CHEBI:58698"/>
        <dbReference type="ChEBI" id="CHEBI:62727"/>
    </reaction>
</comment>
<dbReference type="InterPro" id="IPR036688">
    <property type="entry name" value="MoeA_C_domain_IV_sf"/>
</dbReference>
<dbReference type="NCBIfam" id="TIGR00177">
    <property type="entry name" value="molyb_syn"/>
    <property type="match status" value="1"/>
</dbReference>
<dbReference type="CDD" id="cd00887">
    <property type="entry name" value="MoeA"/>
    <property type="match status" value="1"/>
</dbReference>
<sequence>MKFAILTVSDRVSRGEAVDRSGPALANRVAELGFSVAATACVEDAAPAIQAHVTRWADANVADVVLTTGGTGFGVRDVTPEAVTPILDKLAPGLSTAMLVASLAITPMAALSRPVCGVRKNTIVVTLPGSPKGALENFNALIKVLPHAVELASGGLNAGEATHKAMADATNGSTATAHASHSKAHSNHVCHHRSDHVTAPDQPISAFGLSGDLNAPVSNRVRKSLYPLVPYDQALASVIEHTPVLSPTKHNVSEALAGHILAEDVKALDPVPGYRASVVDGYAVISTDGPGVYPVAQVQYAGSNKESKATRLQPGTIARVTTGAMVPEGADAVVMVEDTELVESDSNGEEVQVRIIVSVRCKENIREIGQDAAVGELIIEKGSSVSAAGGEVGLMASVGVTEVMAYPHPIITILSTGNELVHFSTPAPLAPPFVRDTNLPSLSTAIKSTMPYCTIIAAPSVAKDTQDSLYTLLKSAIESTANVIITTGGVSMGEADMMKGVLEQRLGAQIWFGRVLMKPGKPTTFATVKDANGKTKLVFSLPGNPVSALVGYYVFVLPALRKMAGYASPHISSVLATLAHSIQLDSRPEFYRVRINAETKAGMPSTRFIAYGTGSQMSSRMLSMRGANALLKLPGASDKVKELKEGDVVEAYIIADF</sequence>
<keyword evidence="5" id="KW-0460">Magnesium</keyword>
<dbReference type="Proteomes" id="UP000193642">
    <property type="component" value="Unassembled WGS sequence"/>
</dbReference>
<evidence type="ECO:0000256" key="4">
    <source>
        <dbReference type="ARBA" id="ARBA00023150"/>
    </source>
</evidence>
<comment type="similarity">
    <text evidence="2">In the N-terminal section; belongs to the MoaB/Mog family.</text>
</comment>
<dbReference type="CDD" id="cd00886">
    <property type="entry name" value="MogA_MoaB"/>
    <property type="match status" value="1"/>
</dbReference>
<dbReference type="PROSITE" id="PS01079">
    <property type="entry name" value="MOCF_BIOSYNTHESIS_2"/>
    <property type="match status" value="1"/>
</dbReference>
<dbReference type="InterPro" id="IPR005111">
    <property type="entry name" value="MoeA_C_domain_IV"/>
</dbReference>
<keyword evidence="5" id="KW-0500">Molybdenum</keyword>
<reference evidence="7 8" key="1">
    <citation type="submission" date="2016-07" db="EMBL/GenBank/DDBJ databases">
        <title>Pervasive Adenine N6-methylation of Active Genes in Fungi.</title>
        <authorList>
            <consortium name="DOE Joint Genome Institute"/>
            <person name="Mondo S.J."/>
            <person name="Dannebaum R.O."/>
            <person name="Kuo R.C."/>
            <person name="Labutti K."/>
            <person name="Haridas S."/>
            <person name="Kuo A."/>
            <person name="Salamov A."/>
            <person name="Ahrendt S.R."/>
            <person name="Lipzen A."/>
            <person name="Sullivan W."/>
            <person name="Andreopoulos W.B."/>
            <person name="Clum A."/>
            <person name="Lindquist E."/>
            <person name="Daum C."/>
            <person name="Ramamoorthy G.K."/>
            <person name="Gryganskyi A."/>
            <person name="Culley D."/>
            <person name="Magnuson J.K."/>
            <person name="James T.Y."/>
            <person name="O'Malley M.A."/>
            <person name="Stajich J.E."/>
            <person name="Spatafora J.W."/>
            <person name="Visel A."/>
            <person name="Grigoriev I.V."/>
        </authorList>
    </citation>
    <scope>NUCLEOTIDE SEQUENCE [LARGE SCALE GENOMIC DNA]</scope>
    <source>
        <strain evidence="7 8">JEL800</strain>
    </source>
</reference>
<dbReference type="Gene3D" id="2.170.190.11">
    <property type="entry name" value="Molybdopterin biosynthesis moea protein, domain 3"/>
    <property type="match status" value="1"/>
</dbReference>
<dbReference type="FunFam" id="2.170.190.11:FF:000001">
    <property type="entry name" value="Molybdopterin molybdenumtransferase"/>
    <property type="match status" value="1"/>
</dbReference>
<proteinExistence type="inferred from homology"/>
<gene>
    <name evidence="7" type="ORF">BCR33DRAFT_712233</name>
</gene>
<dbReference type="Pfam" id="PF03453">
    <property type="entry name" value="MoeA_N"/>
    <property type="match status" value="1"/>
</dbReference>
<dbReference type="InterPro" id="IPR036135">
    <property type="entry name" value="MoeA_linker/N_sf"/>
</dbReference>
<dbReference type="GO" id="GO:0046872">
    <property type="term" value="F:metal ion binding"/>
    <property type="evidence" value="ECO:0007669"/>
    <property type="project" value="UniProtKB-UniRule"/>
</dbReference>
<evidence type="ECO:0000256" key="2">
    <source>
        <dbReference type="ARBA" id="ARBA00007589"/>
    </source>
</evidence>
<dbReference type="GO" id="GO:0006777">
    <property type="term" value="P:Mo-molybdopterin cofactor biosynthetic process"/>
    <property type="evidence" value="ECO:0007669"/>
    <property type="project" value="UniProtKB-UniRule"/>
</dbReference>
<keyword evidence="8" id="KW-1185">Reference proteome</keyword>
<feature type="domain" description="MoaB/Mog" evidence="6">
    <location>
        <begin position="412"/>
        <end position="562"/>
    </location>
</feature>
<accession>A0A1Y2CYA2</accession>
<dbReference type="UniPathway" id="UPA00344"/>
<dbReference type="SMART" id="SM00852">
    <property type="entry name" value="MoCF_biosynth"/>
    <property type="match status" value="2"/>
</dbReference>
<dbReference type="Pfam" id="PF00994">
    <property type="entry name" value="MoCF_biosynth"/>
    <property type="match status" value="2"/>
</dbReference>
<keyword evidence="4 5" id="KW-0501">Molybdenum cofactor biosynthesis</keyword>
<comment type="similarity">
    <text evidence="5">Belongs to the MoeA family.</text>
</comment>
<comment type="catalytic activity">
    <reaction evidence="5">
        <text>adenylyl-molybdopterin + molybdate = Mo-molybdopterin + AMP + H(+)</text>
        <dbReference type="Rhea" id="RHEA:35047"/>
        <dbReference type="ChEBI" id="CHEBI:15378"/>
        <dbReference type="ChEBI" id="CHEBI:36264"/>
        <dbReference type="ChEBI" id="CHEBI:62727"/>
        <dbReference type="ChEBI" id="CHEBI:71302"/>
        <dbReference type="ChEBI" id="CHEBI:456215"/>
    </reaction>
</comment>
<dbReference type="FunFam" id="3.40.980.10:FF:000001">
    <property type="entry name" value="Molybdopterin molybdenumtransferase"/>
    <property type="match status" value="1"/>
</dbReference>
<dbReference type="GO" id="GO:0005524">
    <property type="term" value="F:ATP binding"/>
    <property type="evidence" value="ECO:0007669"/>
    <property type="project" value="UniProtKB-UniRule"/>
</dbReference>
<comment type="cofactor">
    <cofactor evidence="5">
        <name>Mg(2+)</name>
        <dbReference type="ChEBI" id="CHEBI:18420"/>
    </cofactor>
</comment>
<keyword evidence="5" id="KW-0808">Transferase</keyword>
<dbReference type="GO" id="GO:0061599">
    <property type="term" value="F:molybdopterin molybdotransferase activity"/>
    <property type="evidence" value="ECO:0007669"/>
    <property type="project" value="UniProtKB-UniRule"/>
</dbReference>
<dbReference type="SUPFAM" id="SSF63867">
    <property type="entry name" value="MoeA C-terminal domain-like"/>
    <property type="match status" value="1"/>
</dbReference>
<evidence type="ECO:0000256" key="5">
    <source>
        <dbReference type="RuleBase" id="RU365090"/>
    </source>
</evidence>
<dbReference type="EMBL" id="MCGO01000004">
    <property type="protein sequence ID" value="ORY52022.1"/>
    <property type="molecule type" value="Genomic_DNA"/>
</dbReference>
<dbReference type="PROSITE" id="PS01078">
    <property type="entry name" value="MOCF_BIOSYNTHESIS_1"/>
    <property type="match status" value="1"/>
</dbReference>
<comment type="caution">
    <text evidence="7">The sequence shown here is derived from an EMBL/GenBank/DDBJ whole genome shotgun (WGS) entry which is preliminary data.</text>
</comment>
<dbReference type="Gene3D" id="3.40.980.10">
    <property type="entry name" value="MoaB/Mog-like domain"/>
    <property type="match status" value="2"/>
</dbReference>
<dbReference type="PANTHER" id="PTHR10192:SF5">
    <property type="entry name" value="GEPHYRIN"/>
    <property type="match status" value="1"/>
</dbReference>
<dbReference type="GO" id="GO:0061598">
    <property type="term" value="F:molybdopterin adenylyltransferase activity"/>
    <property type="evidence" value="ECO:0007669"/>
    <property type="project" value="UniProtKB-UniRule"/>
</dbReference>
<evidence type="ECO:0000256" key="3">
    <source>
        <dbReference type="ARBA" id="ARBA00008339"/>
    </source>
</evidence>
<dbReference type="Gene3D" id="3.90.105.10">
    <property type="entry name" value="Molybdopterin biosynthesis moea protein, domain 2"/>
    <property type="match status" value="1"/>
</dbReference>
<dbReference type="InterPro" id="IPR008284">
    <property type="entry name" value="MoCF_biosynth_CS"/>
</dbReference>